<evidence type="ECO:0000256" key="5">
    <source>
        <dbReference type="ARBA" id="ARBA00037974"/>
    </source>
</evidence>
<feature type="domain" description="Aminotransferase class I/classII large" evidence="6">
    <location>
        <begin position="55"/>
        <end position="399"/>
    </location>
</feature>
<keyword evidence="8" id="KW-1185">Reference proteome</keyword>
<gene>
    <name evidence="7" type="ORF">ACFPEL_30155</name>
</gene>
<dbReference type="Pfam" id="PF00155">
    <property type="entry name" value="Aminotran_1_2"/>
    <property type="match status" value="1"/>
</dbReference>
<comment type="caution">
    <text evidence="7">The sequence shown here is derived from an EMBL/GenBank/DDBJ whole genome shotgun (WGS) entry which is preliminary data.</text>
</comment>
<evidence type="ECO:0000256" key="3">
    <source>
        <dbReference type="ARBA" id="ARBA00022898"/>
    </source>
</evidence>
<dbReference type="InterPro" id="IPR015421">
    <property type="entry name" value="PyrdxlP-dep_Trfase_major"/>
</dbReference>
<keyword evidence="3" id="KW-0663">Pyridoxal phosphate</keyword>
<evidence type="ECO:0000256" key="1">
    <source>
        <dbReference type="ARBA" id="ARBA00001933"/>
    </source>
</evidence>
<dbReference type="RefSeq" id="WP_274191805.1">
    <property type="nucleotide sequence ID" value="NZ_BAABHN010000069.1"/>
</dbReference>
<evidence type="ECO:0000259" key="6">
    <source>
        <dbReference type="Pfam" id="PF00155"/>
    </source>
</evidence>
<dbReference type="InterPro" id="IPR015424">
    <property type="entry name" value="PyrdxlP-dep_Trfase"/>
</dbReference>
<name>A0ABV9RT22_9PSEU</name>
<dbReference type="PANTHER" id="PTHR43525:SF2">
    <property type="entry name" value="CYSTATHIONINE BETA-LYASE-RELATED"/>
    <property type="match status" value="1"/>
</dbReference>
<dbReference type="SUPFAM" id="SSF53383">
    <property type="entry name" value="PLP-dependent transferases"/>
    <property type="match status" value="1"/>
</dbReference>
<dbReference type="GO" id="GO:0047804">
    <property type="term" value="F:cysteine-S-conjugate beta-lyase activity"/>
    <property type="evidence" value="ECO:0007669"/>
    <property type="project" value="UniProtKB-EC"/>
</dbReference>
<organism evidence="7 8">
    <name type="scientific">Actinomycetospora chibensis</name>
    <dbReference type="NCBI Taxonomy" id="663606"/>
    <lineage>
        <taxon>Bacteria</taxon>
        <taxon>Bacillati</taxon>
        <taxon>Actinomycetota</taxon>
        <taxon>Actinomycetes</taxon>
        <taxon>Pseudonocardiales</taxon>
        <taxon>Pseudonocardiaceae</taxon>
        <taxon>Actinomycetospora</taxon>
    </lineage>
</organism>
<dbReference type="InterPro" id="IPR015422">
    <property type="entry name" value="PyrdxlP-dep_Trfase_small"/>
</dbReference>
<evidence type="ECO:0000313" key="7">
    <source>
        <dbReference type="EMBL" id="MFC4836700.1"/>
    </source>
</evidence>
<proteinExistence type="inferred from homology"/>
<dbReference type="EMBL" id="JBHSIM010000069">
    <property type="protein sequence ID" value="MFC4836700.1"/>
    <property type="molecule type" value="Genomic_DNA"/>
</dbReference>
<evidence type="ECO:0000256" key="4">
    <source>
        <dbReference type="ARBA" id="ARBA00023239"/>
    </source>
</evidence>
<dbReference type="EC" id="4.4.1.13" evidence="2"/>
<dbReference type="Gene3D" id="3.40.640.10">
    <property type="entry name" value="Type I PLP-dependent aspartate aminotransferase-like (Major domain)"/>
    <property type="match status" value="1"/>
</dbReference>
<dbReference type="InterPro" id="IPR004839">
    <property type="entry name" value="Aminotransferase_I/II_large"/>
</dbReference>
<keyword evidence="4 7" id="KW-0456">Lyase</keyword>
<accession>A0ABV9RT22</accession>
<protein>
    <recommendedName>
        <fullName evidence="2">cysteine-S-conjugate beta-lyase</fullName>
        <ecNumber evidence="2">4.4.1.13</ecNumber>
    </recommendedName>
</protein>
<evidence type="ECO:0000256" key="2">
    <source>
        <dbReference type="ARBA" id="ARBA00012224"/>
    </source>
</evidence>
<sequence length="404" mass="42727">MTAHPTTPPTVPSHRFDALTAAHMRAGGSWKWSTPGSWRRGEREGLIGAFVAEMDYPVADVVADAVRTSADGSRFGYLPDDWVADMAAATSAFWGERLGWAPDPARVRPVPDVLTAFTATVRHFTRPGSAIVLPTPAYMPFLTVPAMLGRELVQVPMARDGGDGSGRFVLDLDAIDRAFADGAGLLVLTNPHNPTGRVFDVDELAAVTEVVERHGGRVFSDEIHAPLTFDAHRHRPYAATSGAAAAHTVTATSASKAWNTPGLKCGQVILSNDADAAHWEATGYLAEHGTATPGVLATTSAYRDARGWLHDVLAYLDGNRALLASADLPGLDVTVPEGTYLAWLDGRGLGLDEPPSAFFVREAGVVMTDGAACGEAGRGGMRLNLAMSRPVLTEALERIGAALS</sequence>
<reference evidence="8" key="1">
    <citation type="journal article" date="2019" name="Int. J. Syst. Evol. Microbiol.">
        <title>The Global Catalogue of Microorganisms (GCM) 10K type strain sequencing project: providing services to taxonomists for standard genome sequencing and annotation.</title>
        <authorList>
            <consortium name="The Broad Institute Genomics Platform"/>
            <consortium name="The Broad Institute Genome Sequencing Center for Infectious Disease"/>
            <person name="Wu L."/>
            <person name="Ma J."/>
        </authorList>
    </citation>
    <scope>NUCLEOTIDE SEQUENCE [LARGE SCALE GENOMIC DNA]</scope>
    <source>
        <strain evidence="8">CCUG 50347</strain>
    </source>
</reference>
<dbReference type="PANTHER" id="PTHR43525">
    <property type="entry name" value="PROTEIN MALY"/>
    <property type="match status" value="1"/>
</dbReference>
<comment type="cofactor">
    <cofactor evidence="1">
        <name>pyridoxal 5'-phosphate</name>
        <dbReference type="ChEBI" id="CHEBI:597326"/>
    </cofactor>
</comment>
<evidence type="ECO:0000313" key="8">
    <source>
        <dbReference type="Proteomes" id="UP001595909"/>
    </source>
</evidence>
<dbReference type="Proteomes" id="UP001595909">
    <property type="component" value="Unassembled WGS sequence"/>
</dbReference>
<comment type="similarity">
    <text evidence="5">Belongs to the class-II pyridoxal-phosphate-dependent aminotransferase family. MalY/PatB cystathionine beta-lyase subfamily.</text>
</comment>
<dbReference type="CDD" id="cd00609">
    <property type="entry name" value="AAT_like"/>
    <property type="match status" value="1"/>
</dbReference>
<dbReference type="InterPro" id="IPR051798">
    <property type="entry name" value="Class-II_PLP-Dep_Aminotrans"/>
</dbReference>
<dbReference type="Gene3D" id="3.90.1150.10">
    <property type="entry name" value="Aspartate Aminotransferase, domain 1"/>
    <property type="match status" value="1"/>
</dbReference>